<keyword evidence="4 7" id="KW-0442">Lipid degradation</keyword>
<dbReference type="AlphaFoldDB" id="A0A8J6HBW4"/>
<dbReference type="InterPro" id="IPR025483">
    <property type="entry name" value="Lipase_euk"/>
</dbReference>
<dbReference type="SUPFAM" id="SSF53474">
    <property type="entry name" value="alpha/beta-Hydrolases"/>
    <property type="match status" value="1"/>
</dbReference>
<proteinExistence type="inferred from homology"/>
<evidence type="ECO:0000313" key="13">
    <source>
        <dbReference type="Proteomes" id="UP000719412"/>
    </source>
</evidence>
<organism evidence="12 13">
    <name type="scientific">Tenebrio molitor</name>
    <name type="common">Yellow mealworm beetle</name>
    <dbReference type="NCBI Taxonomy" id="7067"/>
    <lineage>
        <taxon>Eukaryota</taxon>
        <taxon>Metazoa</taxon>
        <taxon>Ecdysozoa</taxon>
        <taxon>Arthropoda</taxon>
        <taxon>Hexapoda</taxon>
        <taxon>Insecta</taxon>
        <taxon>Pterygota</taxon>
        <taxon>Neoptera</taxon>
        <taxon>Endopterygota</taxon>
        <taxon>Coleoptera</taxon>
        <taxon>Polyphaga</taxon>
        <taxon>Cucujiformia</taxon>
        <taxon>Tenebrionidae</taxon>
        <taxon>Tenebrio</taxon>
    </lineage>
</organism>
<evidence type="ECO:0000313" key="12">
    <source>
        <dbReference type="EMBL" id="KAH0811815.1"/>
    </source>
</evidence>
<dbReference type="FunFam" id="3.40.50.1820:FF:000057">
    <property type="entry name" value="Lipase"/>
    <property type="match status" value="1"/>
</dbReference>
<reference evidence="12" key="1">
    <citation type="journal article" date="2020" name="J Insects Food Feed">
        <title>The yellow mealworm (Tenebrio molitor) genome: a resource for the emerging insects as food and feed industry.</title>
        <authorList>
            <person name="Eriksson T."/>
            <person name="Andere A."/>
            <person name="Kelstrup H."/>
            <person name="Emery V."/>
            <person name="Picard C."/>
        </authorList>
    </citation>
    <scope>NUCLEOTIDE SEQUENCE</scope>
    <source>
        <strain evidence="12">Stoneville</strain>
        <tissue evidence="12">Whole head</tissue>
    </source>
</reference>
<reference evidence="12" key="2">
    <citation type="submission" date="2021-08" db="EMBL/GenBank/DDBJ databases">
        <authorList>
            <person name="Eriksson T."/>
        </authorList>
    </citation>
    <scope>NUCLEOTIDE SEQUENCE</scope>
    <source>
        <strain evidence="12">Stoneville</strain>
        <tissue evidence="12">Whole head</tissue>
    </source>
</reference>
<feature type="domain" description="Serine aminopeptidase S33" evidence="11">
    <location>
        <begin position="111"/>
        <end position="231"/>
    </location>
</feature>
<evidence type="ECO:0000259" key="10">
    <source>
        <dbReference type="Pfam" id="PF04083"/>
    </source>
</evidence>
<accession>A0A8J6HBW4</accession>
<feature type="chain" id="PRO_5035222156" description="Lipase" evidence="9">
    <location>
        <begin position="18"/>
        <end position="417"/>
    </location>
</feature>
<comment type="similarity">
    <text evidence="1 7">Belongs to the AB hydrolase superfamily. Lipase family.</text>
</comment>
<dbReference type="InterPro" id="IPR029058">
    <property type="entry name" value="AB_hydrolase_fold"/>
</dbReference>
<evidence type="ECO:0000256" key="9">
    <source>
        <dbReference type="SAM" id="SignalP"/>
    </source>
</evidence>
<dbReference type="InterPro" id="IPR022742">
    <property type="entry name" value="Hydrolase_4"/>
</dbReference>
<name>A0A8J6HBW4_TENMO</name>
<evidence type="ECO:0000256" key="6">
    <source>
        <dbReference type="ARBA" id="ARBA00023180"/>
    </source>
</evidence>
<evidence type="ECO:0000256" key="5">
    <source>
        <dbReference type="ARBA" id="ARBA00023098"/>
    </source>
</evidence>
<dbReference type="InterPro" id="IPR006693">
    <property type="entry name" value="AB_hydrolase_lipase"/>
</dbReference>
<evidence type="ECO:0000256" key="7">
    <source>
        <dbReference type="PIRNR" id="PIRNR000862"/>
    </source>
</evidence>
<keyword evidence="2 9" id="KW-0732">Signal</keyword>
<feature type="active site" description="Charge relay system" evidence="8">
    <location>
        <position position="389"/>
    </location>
</feature>
<keyword evidence="3 7" id="KW-0378">Hydrolase</keyword>
<evidence type="ECO:0000259" key="11">
    <source>
        <dbReference type="Pfam" id="PF12146"/>
    </source>
</evidence>
<dbReference type="PANTHER" id="PTHR11005">
    <property type="entry name" value="LYSOSOMAL ACID LIPASE-RELATED"/>
    <property type="match status" value="1"/>
</dbReference>
<evidence type="ECO:0000256" key="1">
    <source>
        <dbReference type="ARBA" id="ARBA00010701"/>
    </source>
</evidence>
<keyword evidence="5" id="KW-0443">Lipid metabolism</keyword>
<sequence>MDATVVFLIIFPLGVICVNFKNNACSNFPYYYIAAFSDHCSYNPDVLSTVPAMVERHGYNVKRHSTTTDDGYILTVFRVTSKNKEPTKSPVFIQHGITLNSANWVDISNRSLAFRLADEGYDVWLGNIRGTTYSNKHKSLNVNMSEYWNFNLDTMAQKDIPSQLKLVANETGKAGHIFYIGYSMGATVAFMYASEYPEESQKLIQGLVALAPVVYLNGIRKIELVKPLILSVIKFLSVKNVKGLFYHETYIHTYLNRFCKNVAQIGCAQLLNWIFGKSVQFQPEDLLLLFSSFPTGTSIYEFEQYVQIAQSKNFQKFDYGKEKNVEIYGQSEPPTYNLSKIKLPVRLLYGEEDSLTSQENVDRLYKEVGSTNKEKYPTPVNNKNEAYNHIDFIYSKYLEKNLYEKLFEILDSQFQEN</sequence>
<keyword evidence="13" id="KW-1185">Reference proteome</keyword>
<evidence type="ECO:0000256" key="3">
    <source>
        <dbReference type="ARBA" id="ARBA00022801"/>
    </source>
</evidence>
<dbReference type="EMBL" id="JABDTM020026532">
    <property type="protein sequence ID" value="KAH0811815.1"/>
    <property type="molecule type" value="Genomic_DNA"/>
</dbReference>
<feature type="signal peptide" evidence="9">
    <location>
        <begin position="1"/>
        <end position="17"/>
    </location>
</feature>
<evidence type="ECO:0000256" key="4">
    <source>
        <dbReference type="ARBA" id="ARBA00022963"/>
    </source>
</evidence>
<evidence type="ECO:0000256" key="2">
    <source>
        <dbReference type="ARBA" id="ARBA00022729"/>
    </source>
</evidence>
<protein>
    <recommendedName>
        <fullName evidence="7">Lipase</fullName>
    </recommendedName>
</protein>
<evidence type="ECO:0000256" key="8">
    <source>
        <dbReference type="PIRSR" id="PIRSR000862-1"/>
    </source>
</evidence>
<feature type="domain" description="Partial AB-hydrolase lipase" evidence="10">
    <location>
        <begin position="51"/>
        <end position="105"/>
    </location>
</feature>
<dbReference type="GO" id="GO:0016788">
    <property type="term" value="F:hydrolase activity, acting on ester bonds"/>
    <property type="evidence" value="ECO:0007669"/>
    <property type="project" value="InterPro"/>
</dbReference>
<feature type="active site" description="Charge relay system" evidence="8">
    <location>
        <position position="353"/>
    </location>
</feature>
<dbReference type="PIRSF" id="PIRSF000862">
    <property type="entry name" value="Steryl_ester_lip"/>
    <property type="match status" value="1"/>
</dbReference>
<dbReference type="Gene3D" id="3.40.50.1820">
    <property type="entry name" value="alpha/beta hydrolase"/>
    <property type="match status" value="1"/>
</dbReference>
<dbReference type="Pfam" id="PF12146">
    <property type="entry name" value="Hydrolase_4"/>
    <property type="match status" value="1"/>
</dbReference>
<feature type="active site" description="Nucleophile" evidence="8">
    <location>
        <position position="183"/>
    </location>
</feature>
<dbReference type="Pfam" id="PF04083">
    <property type="entry name" value="Abhydro_lipase"/>
    <property type="match status" value="1"/>
</dbReference>
<dbReference type="Proteomes" id="UP000719412">
    <property type="component" value="Unassembled WGS sequence"/>
</dbReference>
<comment type="caution">
    <text evidence="12">The sequence shown here is derived from an EMBL/GenBank/DDBJ whole genome shotgun (WGS) entry which is preliminary data.</text>
</comment>
<dbReference type="GO" id="GO:0016042">
    <property type="term" value="P:lipid catabolic process"/>
    <property type="evidence" value="ECO:0007669"/>
    <property type="project" value="UniProtKB-KW"/>
</dbReference>
<keyword evidence="6" id="KW-0325">Glycoprotein</keyword>
<gene>
    <name evidence="12" type="ORF">GEV33_010976</name>
</gene>